<dbReference type="Pfam" id="PF00149">
    <property type="entry name" value="Metallophos"/>
    <property type="match status" value="1"/>
</dbReference>
<evidence type="ECO:0000313" key="2">
    <source>
        <dbReference type="EMBL" id="HGI30948.1"/>
    </source>
</evidence>
<dbReference type="InterPro" id="IPR050126">
    <property type="entry name" value="Ap4A_hydrolase"/>
</dbReference>
<dbReference type="GO" id="GO:0005737">
    <property type="term" value="C:cytoplasm"/>
    <property type="evidence" value="ECO:0007669"/>
    <property type="project" value="TreeGrafter"/>
</dbReference>
<name>A0A7V3YH19_9BACT</name>
<dbReference type="PIRSF" id="PIRSF000883">
    <property type="entry name" value="Pesterase_MJ0912"/>
    <property type="match status" value="1"/>
</dbReference>
<sequence>MRIAVLSDIHGNFDALQAVAQELSPGDAIVVLGDIVGYGAEPERCVEWVREKKARATLGNHEACILGLLPVSWFNPFAASAIRWTREHLGPGSLSFLGTLPLSFEDYGCLFVHGSPRSPVDEYITDPWQAREIFEEQDFSVCFFGHTHVAEGYVWDGKRTTRIVFLDGGELLLEEGKRYLVNCGSVGQPRDGNPKASFGLFFVEERRIVIQRVAYDVRAAARKILLAGLPEVLAYRLEVGG</sequence>
<dbReference type="SUPFAM" id="SSF56300">
    <property type="entry name" value="Metallo-dependent phosphatases"/>
    <property type="match status" value="1"/>
</dbReference>
<dbReference type="InterPro" id="IPR029052">
    <property type="entry name" value="Metallo-depent_PP-like"/>
</dbReference>
<dbReference type="PANTHER" id="PTHR42850">
    <property type="entry name" value="METALLOPHOSPHOESTERASE"/>
    <property type="match status" value="1"/>
</dbReference>
<dbReference type="AlphaFoldDB" id="A0A7V3YH19"/>
<comment type="caution">
    <text evidence="2">The sequence shown here is derived from an EMBL/GenBank/DDBJ whole genome shotgun (WGS) entry which is preliminary data.</text>
</comment>
<dbReference type="EMBL" id="DTFV01000096">
    <property type="protein sequence ID" value="HGI30948.1"/>
    <property type="molecule type" value="Genomic_DNA"/>
</dbReference>
<dbReference type="Gene3D" id="3.60.21.10">
    <property type="match status" value="1"/>
</dbReference>
<organism evidence="2">
    <name type="scientific">Candidatus Caldatribacterium californiense</name>
    <dbReference type="NCBI Taxonomy" id="1454726"/>
    <lineage>
        <taxon>Bacteria</taxon>
        <taxon>Pseudomonadati</taxon>
        <taxon>Atribacterota</taxon>
        <taxon>Atribacteria</taxon>
        <taxon>Atribacterales</taxon>
        <taxon>Candidatus Caldatribacteriaceae</taxon>
        <taxon>Candidatus Caldatribacterium</taxon>
    </lineage>
</organism>
<feature type="domain" description="Calcineurin-like phosphoesterase" evidence="1">
    <location>
        <begin position="1"/>
        <end position="149"/>
    </location>
</feature>
<dbReference type="InterPro" id="IPR004843">
    <property type="entry name" value="Calcineurin-like_PHP"/>
</dbReference>
<gene>
    <name evidence="2" type="ORF">ENV30_06555</name>
</gene>
<accession>A0A7V3YH19</accession>
<evidence type="ECO:0000259" key="1">
    <source>
        <dbReference type="Pfam" id="PF00149"/>
    </source>
</evidence>
<proteinExistence type="predicted"/>
<dbReference type="PANTHER" id="PTHR42850:SF2">
    <property type="entry name" value="BLL5683 PROTEIN"/>
    <property type="match status" value="1"/>
</dbReference>
<dbReference type="InterPro" id="IPR011152">
    <property type="entry name" value="Pesterase_MJ0912"/>
</dbReference>
<dbReference type="GO" id="GO:0016791">
    <property type="term" value="F:phosphatase activity"/>
    <property type="evidence" value="ECO:0007669"/>
    <property type="project" value="TreeGrafter"/>
</dbReference>
<reference evidence="2" key="1">
    <citation type="journal article" date="2020" name="mSystems">
        <title>Genome- and Community-Level Interaction Insights into Carbon Utilization and Element Cycling Functions of Hydrothermarchaeota in Hydrothermal Sediment.</title>
        <authorList>
            <person name="Zhou Z."/>
            <person name="Liu Y."/>
            <person name="Xu W."/>
            <person name="Pan J."/>
            <person name="Luo Z.H."/>
            <person name="Li M."/>
        </authorList>
    </citation>
    <scope>NUCLEOTIDE SEQUENCE [LARGE SCALE GENOMIC DNA]</scope>
    <source>
        <strain evidence="2">SpSt-747</strain>
    </source>
</reference>
<protein>
    <submittedName>
        <fullName evidence="2">Metallophosphoesterase</fullName>
    </submittedName>
</protein>
<dbReference type="CDD" id="cd00838">
    <property type="entry name" value="MPP_superfamily"/>
    <property type="match status" value="1"/>
</dbReference>